<dbReference type="InterPro" id="IPR049591">
    <property type="entry name" value="CE4_u4-like"/>
</dbReference>
<dbReference type="Proteomes" id="UP000245252">
    <property type="component" value="Unassembled WGS sequence"/>
</dbReference>
<dbReference type="GO" id="GO:0005975">
    <property type="term" value="P:carbohydrate metabolic process"/>
    <property type="evidence" value="ECO:0007669"/>
    <property type="project" value="InterPro"/>
</dbReference>
<keyword evidence="2" id="KW-1185">Reference proteome</keyword>
<dbReference type="InterPro" id="IPR011330">
    <property type="entry name" value="Glyco_hydro/deAcase_b/a-brl"/>
</dbReference>
<organism evidence="1 2">
    <name type="scientific">Metarhizobium album</name>
    <dbReference type="NCBI Taxonomy" id="2182425"/>
    <lineage>
        <taxon>Bacteria</taxon>
        <taxon>Pseudomonadati</taxon>
        <taxon>Pseudomonadota</taxon>
        <taxon>Alphaproteobacteria</taxon>
        <taxon>Hyphomicrobiales</taxon>
        <taxon>Rhizobiaceae</taxon>
        <taxon>Metarhizobium</taxon>
    </lineage>
</organism>
<reference evidence="1 2" key="1">
    <citation type="submission" date="2018-05" db="EMBL/GenBank/DDBJ databases">
        <title>The draft genome of strain NS-104.</title>
        <authorList>
            <person name="Hang P."/>
            <person name="Jiang J."/>
        </authorList>
    </citation>
    <scope>NUCLEOTIDE SEQUENCE [LARGE SCALE GENOMIC DNA]</scope>
    <source>
        <strain evidence="1 2">NS-104</strain>
    </source>
</reference>
<dbReference type="Gene3D" id="3.20.20.370">
    <property type="entry name" value="Glycoside hydrolase/deacetylase"/>
    <property type="match status" value="1"/>
</dbReference>
<dbReference type="AlphaFoldDB" id="A0A2U2DW53"/>
<dbReference type="CDD" id="cd10928">
    <property type="entry name" value="CE4_u4"/>
    <property type="match status" value="1"/>
</dbReference>
<protein>
    <submittedName>
        <fullName evidence="1">Polysaccharide deacetylase</fullName>
    </submittedName>
</protein>
<dbReference type="OrthoDB" id="6086702at2"/>
<proteinExistence type="predicted"/>
<accession>A0A2U2DW53</accession>
<comment type="caution">
    <text evidence="1">The sequence shown here is derived from an EMBL/GenBank/DDBJ whole genome shotgun (WGS) entry which is preliminary data.</text>
</comment>
<name>A0A2U2DW53_9HYPH</name>
<dbReference type="SUPFAM" id="SSF88713">
    <property type="entry name" value="Glycoside hydrolase/deacetylase"/>
    <property type="match status" value="1"/>
</dbReference>
<sequence>MNDTMAWAPLMAELDRWQAAGRIADLWLRDDDAVEPTPALDRLLALTGEHDVPLTLAVIPEHTGAALAARLDRAPWAEVAVHGWSHHNHAPATEKKQELGAHRPVDIVLGELGAGFDKLAALHKPRFVPMLVPPWNRIGAAVVSGLPDLGFKALSVFGAEKSGPLHLLNTHVDLMDWHGTRGGRDHGVLATELAARLKLVFEQGGATGLLTHHLVHDEQAWLFLETLLALTKNHAGCRWRTAAALIL</sequence>
<evidence type="ECO:0000313" key="1">
    <source>
        <dbReference type="EMBL" id="PWE57553.1"/>
    </source>
</evidence>
<gene>
    <name evidence="1" type="ORF">DEM27_08050</name>
</gene>
<dbReference type="RefSeq" id="WP_109457658.1">
    <property type="nucleotide sequence ID" value="NZ_QFBC01000002.1"/>
</dbReference>
<dbReference type="EMBL" id="QFBC01000002">
    <property type="protein sequence ID" value="PWE57553.1"/>
    <property type="molecule type" value="Genomic_DNA"/>
</dbReference>
<evidence type="ECO:0000313" key="2">
    <source>
        <dbReference type="Proteomes" id="UP000245252"/>
    </source>
</evidence>